<evidence type="ECO:0000256" key="3">
    <source>
        <dbReference type="SAM" id="SignalP"/>
    </source>
</evidence>
<feature type="chain" id="PRO_5043676001" evidence="3">
    <location>
        <begin position="28"/>
        <end position="593"/>
    </location>
</feature>
<feature type="domain" description="ABC transporter" evidence="4">
    <location>
        <begin position="459"/>
        <end position="591"/>
    </location>
</feature>
<reference evidence="5" key="1">
    <citation type="journal article" date="2023" name="Nat. Commun.">
        <title>Diploid and tetraploid genomes of Acorus and the evolution of monocots.</title>
        <authorList>
            <person name="Ma L."/>
            <person name="Liu K.W."/>
            <person name="Li Z."/>
            <person name="Hsiao Y.Y."/>
            <person name="Qi Y."/>
            <person name="Fu T."/>
            <person name="Tang G.D."/>
            <person name="Zhang D."/>
            <person name="Sun W.H."/>
            <person name="Liu D.K."/>
            <person name="Li Y."/>
            <person name="Chen G.Z."/>
            <person name="Liu X.D."/>
            <person name="Liao X.Y."/>
            <person name="Jiang Y.T."/>
            <person name="Yu X."/>
            <person name="Hao Y."/>
            <person name="Huang J."/>
            <person name="Zhao X.W."/>
            <person name="Ke S."/>
            <person name="Chen Y.Y."/>
            <person name="Wu W.L."/>
            <person name="Hsu J.L."/>
            <person name="Lin Y.F."/>
            <person name="Huang M.D."/>
            <person name="Li C.Y."/>
            <person name="Huang L."/>
            <person name="Wang Z.W."/>
            <person name="Zhao X."/>
            <person name="Zhong W.Y."/>
            <person name="Peng D.H."/>
            <person name="Ahmad S."/>
            <person name="Lan S."/>
            <person name="Zhang J.S."/>
            <person name="Tsai W.C."/>
            <person name="Van de Peer Y."/>
            <person name="Liu Z.J."/>
        </authorList>
    </citation>
    <scope>NUCLEOTIDE SEQUENCE</scope>
    <source>
        <strain evidence="5">CP</strain>
    </source>
</reference>
<evidence type="ECO:0000256" key="2">
    <source>
        <dbReference type="SAM" id="Phobius"/>
    </source>
</evidence>
<dbReference type="InterPro" id="IPR027417">
    <property type="entry name" value="P-loop_NTPase"/>
</dbReference>
<dbReference type="InterPro" id="IPR003439">
    <property type="entry name" value="ABC_transporter-like_ATP-bd"/>
</dbReference>
<comment type="similarity">
    <text evidence="1">Belongs to the ABC transporter superfamily. ABCA family. CPR flippase (TC 3.A.1.211) subfamily.</text>
</comment>
<dbReference type="GO" id="GO:0016020">
    <property type="term" value="C:membrane"/>
    <property type="evidence" value="ECO:0007669"/>
    <property type="project" value="InterPro"/>
</dbReference>
<dbReference type="SUPFAM" id="SSF52540">
    <property type="entry name" value="P-loop containing nucleoside triphosphate hydrolases"/>
    <property type="match status" value="1"/>
</dbReference>
<organism evidence="5 6">
    <name type="scientific">Acorus calamus</name>
    <name type="common">Sweet flag</name>
    <dbReference type="NCBI Taxonomy" id="4465"/>
    <lineage>
        <taxon>Eukaryota</taxon>
        <taxon>Viridiplantae</taxon>
        <taxon>Streptophyta</taxon>
        <taxon>Embryophyta</taxon>
        <taxon>Tracheophyta</taxon>
        <taxon>Spermatophyta</taxon>
        <taxon>Magnoliopsida</taxon>
        <taxon>Liliopsida</taxon>
        <taxon>Acoraceae</taxon>
        <taxon>Acorus</taxon>
    </lineage>
</organism>
<proteinExistence type="inferred from homology"/>
<dbReference type="Proteomes" id="UP001180020">
    <property type="component" value="Unassembled WGS sequence"/>
</dbReference>
<dbReference type="PANTHER" id="PTHR19229">
    <property type="entry name" value="ATP-BINDING CASSETTE TRANSPORTER SUBFAMILY A ABCA"/>
    <property type="match status" value="1"/>
</dbReference>
<evidence type="ECO:0000259" key="4">
    <source>
        <dbReference type="Pfam" id="PF00005"/>
    </source>
</evidence>
<keyword evidence="6" id="KW-1185">Reference proteome</keyword>
<dbReference type="GO" id="GO:0005524">
    <property type="term" value="F:ATP binding"/>
    <property type="evidence" value="ECO:0007669"/>
    <property type="project" value="InterPro"/>
</dbReference>
<evidence type="ECO:0000313" key="6">
    <source>
        <dbReference type="Proteomes" id="UP001180020"/>
    </source>
</evidence>
<evidence type="ECO:0000313" key="5">
    <source>
        <dbReference type="EMBL" id="KAK1311872.1"/>
    </source>
</evidence>
<sequence length="593" mass="65691">MRTNVGLVIFPAVLCLMLYGIQRMVDSVFTATSTDTCECNCAHMPPANRTTCEFSCEMKYLKMGPGQKMPCPVPNPTRWPALVQVPETGDRVVRGKSTCVDDDSCPVMFFLTGGNQSLAQRLGMNLFGDASHEDFSSPTGPVDVLKMSEKYILGTSASNPSTYFLEPAFLPDSAMYIIQQRCEPGLDIFVSSQIESIPLMQGVQCVQGLLLWQNSSLVMRKEVASAYQGEIPQVPGAYDFLNTKETEFNVHIWYNGSDNGAWNTRILRSVNAVSNSYLQFIRGTNVKMLLEYVREMPKLATGTSKLNVSTILGPLFFTWVIELLLPIVFAFLSATFFSNVKTATAISYIYVFGSGLLGLFLFERFIQDVTFPNQVASYGSGIRKHPLWFLRNRCTKSERSLQRPGYDAIVNSEKPDVSQESELVEKILMEPNENYPVICHNLRKVYRGRDGNPDKVAVEGLSVALPRGECFGMLGPNGAGKTSFISMMTGLTTSTSGTAYVQGLDISKDMDEVYTSMGVCPQHDLIWETLSGREHLLFYGRLKNLKGVALEKAVKESLKKVNLHDKEVADKLVGAYSGGMKRRLSVAISLIAE</sequence>
<dbReference type="PANTHER" id="PTHR19229:SF154">
    <property type="entry name" value="ABC TRANSPORTER A FAMILY MEMBER 3-RELATED"/>
    <property type="match status" value="1"/>
</dbReference>
<keyword evidence="3" id="KW-0732">Signal</keyword>
<dbReference type="EMBL" id="JAUJYO010000007">
    <property type="protein sequence ID" value="KAK1311872.1"/>
    <property type="molecule type" value="Genomic_DNA"/>
</dbReference>
<keyword evidence="2" id="KW-0472">Membrane</keyword>
<keyword evidence="2" id="KW-0812">Transmembrane</keyword>
<dbReference type="InterPro" id="IPR026082">
    <property type="entry name" value="ABCA"/>
</dbReference>
<dbReference type="AlphaFoldDB" id="A0AAV9EII5"/>
<dbReference type="GO" id="GO:0005319">
    <property type="term" value="F:lipid transporter activity"/>
    <property type="evidence" value="ECO:0007669"/>
    <property type="project" value="TreeGrafter"/>
</dbReference>
<name>A0AAV9EII5_ACOCL</name>
<dbReference type="Pfam" id="PF00005">
    <property type="entry name" value="ABC_tran"/>
    <property type="match status" value="1"/>
</dbReference>
<feature type="transmembrane region" description="Helical" evidence="2">
    <location>
        <begin position="345"/>
        <end position="362"/>
    </location>
</feature>
<reference evidence="5" key="2">
    <citation type="submission" date="2023-06" db="EMBL/GenBank/DDBJ databases">
        <authorList>
            <person name="Ma L."/>
            <person name="Liu K.-W."/>
            <person name="Li Z."/>
            <person name="Hsiao Y.-Y."/>
            <person name="Qi Y."/>
            <person name="Fu T."/>
            <person name="Tang G."/>
            <person name="Zhang D."/>
            <person name="Sun W.-H."/>
            <person name="Liu D.-K."/>
            <person name="Li Y."/>
            <person name="Chen G.-Z."/>
            <person name="Liu X.-D."/>
            <person name="Liao X.-Y."/>
            <person name="Jiang Y.-T."/>
            <person name="Yu X."/>
            <person name="Hao Y."/>
            <person name="Huang J."/>
            <person name="Zhao X.-W."/>
            <person name="Ke S."/>
            <person name="Chen Y.-Y."/>
            <person name="Wu W.-L."/>
            <person name="Hsu J.-L."/>
            <person name="Lin Y.-F."/>
            <person name="Huang M.-D."/>
            <person name="Li C.-Y."/>
            <person name="Huang L."/>
            <person name="Wang Z.-W."/>
            <person name="Zhao X."/>
            <person name="Zhong W.-Y."/>
            <person name="Peng D.-H."/>
            <person name="Ahmad S."/>
            <person name="Lan S."/>
            <person name="Zhang J.-S."/>
            <person name="Tsai W.-C."/>
            <person name="Van De Peer Y."/>
            <person name="Liu Z.-J."/>
        </authorList>
    </citation>
    <scope>NUCLEOTIDE SEQUENCE</scope>
    <source>
        <strain evidence="5">CP</strain>
        <tissue evidence="5">Leaves</tissue>
    </source>
</reference>
<keyword evidence="2" id="KW-1133">Transmembrane helix</keyword>
<dbReference type="Gene3D" id="3.40.50.300">
    <property type="entry name" value="P-loop containing nucleotide triphosphate hydrolases"/>
    <property type="match status" value="1"/>
</dbReference>
<feature type="signal peptide" evidence="3">
    <location>
        <begin position="1"/>
        <end position="27"/>
    </location>
</feature>
<comment type="caution">
    <text evidence="5">The sequence shown here is derived from an EMBL/GenBank/DDBJ whole genome shotgun (WGS) entry which is preliminary data.</text>
</comment>
<evidence type="ECO:0000256" key="1">
    <source>
        <dbReference type="ARBA" id="ARBA00008526"/>
    </source>
</evidence>
<accession>A0AAV9EII5</accession>
<dbReference type="GO" id="GO:0140359">
    <property type="term" value="F:ABC-type transporter activity"/>
    <property type="evidence" value="ECO:0007669"/>
    <property type="project" value="InterPro"/>
</dbReference>
<gene>
    <name evidence="5" type="primary">ABCA7</name>
    <name evidence="5" type="ORF">QJS10_CPA07g00392</name>
</gene>
<dbReference type="GO" id="GO:0016887">
    <property type="term" value="F:ATP hydrolysis activity"/>
    <property type="evidence" value="ECO:0007669"/>
    <property type="project" value="InterPro"/>
</dbReference>
<feature type="transmembrane region" description="Helical" evidence="2">
    <location>
        <begin position="316"/>
        <end position="338"/>
    </location>
</feature>
<protein>
    <submittedName>
        <fullName evidence="5">ABC transporter A family member 7</fullName>
    </submittedName>
</protein>